<dbReference type="InterPro" id="IPR023366">
    <property type="entry name" value="ATP_synth_asu-like_sf"/>
</dbReference>
<gene>
    <name evidence="9" type="ORF">S01H4_30986</name>
</gene>
<keyword evidence="6" id="KW-0406">Ion transport</keyword>
<dbReference type="SUPFAM" id="SSF50615">
    <property type="entry name" value="N-terminal domain of alpha and beta subunits of F1 ATP synthase"/>
    <property type="match status" value="1"/>
</dbReference>
<dbReference type="FunFam" id="2.40.50.100:FF:000008">
    <property type="entry name" value="V-type proton ATPase catalytic subunit A"/>
    <property type="match status" value="1"/>
</dbReference>
<dbReference type="InterPro" id="IPR036121">
    <property type="entry name" value="ATPase_F1/V1/A1_a/bsu_N_sf"/>
</dbReference>
<accession>X1AXQ4</accession>
<dbReference type="Gene3D" id="2.40.50.100">
    <property type="match status" value="1"/>
</dbReference>
<sequence>MGKIWRISGPLVIADDMKGSQVYEIVEIGDEGLVGEIIGLEGNKAIIQAHEDTLGLKTGEVVRGTGRILSAELGPGLVGAIYDGLQKSLLTLAENTGSFIKRGAKALALSRDKKWQFTPKVKVGDAVSEGDIIGTVPETNLIEHRIMVPVGTKGIVKEIRTGDYTVEEPIARVEHDGEVKELTLMQEWPVRKPRPYKQR</sequence>
<name>X1AXQ4_9ZZZZ</name>
<dbReference type="InterPro" id="IPR011053">
    <property type="entry name" value="Single_hybrid_motif"/>
</dbReference>
<dbReference type="InterPro" id="IPR031686">
    <property type="entry name" value="ATP-synth_a_Xtn"/>
</dbReference>
<dbReference type="InterPro" id="IPR027417">
    <property type="entry name" value="P-loop_NTPase"/>
</dbReference>
<dbReference type="InterPro" id="IPR004100">
    <property type="entry name" value="ATPase_F1/V1/A1_a/bsu_N"/>
</dbReference>
<protein>
    <recommendedName>
        <fullName evidence="10">ATPase F1/V1/A1 complex alpha/beta subunit N-terminal domain-containing protein</fullName>
    </recommendedName>
</protein>
<keyword evidence="4" id="KW-0067">ATP-binding</keyword>
<keyword evidence="3" id="KW-0547">Nucleotide-binding</keyword>
<evidence type="ECO:0000259" key="8">
    <source>
        <dbReference type="Pfam" id="PF16886"/>
    </source>
</evidence>
<dbReference type="PANTHER" id="PTHR43607">
    <property type="entry name" value="V-TYPE PROTON ATPASE CATALYTIC SUBUNIT A"/>
    <property type="match status" value="1"/>
</dbReference>
<proteinExistence type="inferred from homology"/>
<dbReference type="GO" id="GO:0005524">
    <property type="term" value="F:ATP binding"/>
    <property type="evidence" value="ECO:0007669"/>
    <property type="project" value="UniProtKB-KW"/>
</dbReference>
<dbReference type="PANTHER" id="PTHR43607:SF1">
    <property type="entry name" value="H(+)-TRANSPORTING TWO-SECTOR ATPASE"/>
    <property type="match status" value="1"/>
</dbReference>
<dbReference type="Gene3D" id="3.40.50.300">
    <property type="entry name" value="P-loop containing nucleotide triphosphate hydrolases"/>
    <property type="match status" value="1"/>
</dbReference>
<comment type="caution">
    <text evidence="9">The sequence shown here is derived from an EMBL/GenBank/DDBJ whole genome shotgun (WGS) entry which is preliminary data.</text>
</comment>
<evidence type="ECO:0000259" key="7">
    <source>
        <dbReference type="Pfam" id="PF02874"/>
    </source>
</evidence>
<evidence type="ECO:0000256" key="5">
    <source>
        <dbReference type="ARBA" id="ARBA00022967"/>
    </source>
</evidence>
<dbReference type="InterPro" id="IPR022878">
    <property type="entry name" value="V-ATPase_asu"/>
</dbReference>
<keyword evidence="5" id="KW-1278">Translocase</keyword>
<dbReference type="GO" id="GO:0046961">
    <property type="term" value="F:proton-transporting ATPase activity, rotational mechanism"/>
    <property type="evidence" value="ECO:0007669"/>
    <property type="project" value="InterPro"/>
</dbReference>
<evidence type="ECO:0000256" key="6">
    <source>
        <dbReference type="ARBA" id="ARBA00023065"/>
    </source>
</evidence>
<dbReference type="Pfam" id="PF02874">
    <property type="entry name" value="ATP-synt_ab_N"/>
    <property type="match status" value="1"/>
</dbReference>
<dbReference type="SUPFAM" id="SSF51230">
    <property type="entry name" value="Single hybrid motif"/>
    <property type="match status" value="1"/>
</dbReference>
<evidence type="ECO:0008006" key="10">
    <source>
        <dbReference type="Google" id="ProtNLM"/>
    </source>
</evidence>
<evidence type="ECO:0000256" key="4">
    <source>
        <dbReference type="ARBA" id="ARBA00022840"/>
    </source>
</evidence>
<comment type="similarity">
    <text evidence="1">Belongs to the ATPase alpha/beta chains family.</text>
</comment>
<feature type="domain" description="ATPsynthase alpha/beta subunit barrel-sandwich" evidence="8">
    <location>
        <begin position="108"/>
        <end position="191"/>
    </location>
</feature>
<evidence type="ECO:0000256" key="2">
    <source>
        <dbReference type="ARBA" id="ARBA00022448"/>
    </source>
</evidence>
<dbReference type="GO" id="GO:0046034">
    <property type="term" value="P:ATP metabolic process"/>
    <property type="evidence" value="ECO:0007669"/>
    <property type="project" value="InterPro"/>
</dbReference>
<feature type="domain" description="ATPase F1/V1/A1 complex alpha/beta subunit N-terminal" evidence="7">
    <location>
        <begin position="5"/>
        <end position="66"/>
    </location>
</feature>
<evidence type="ECO:0000313" key="9">
    <source>
        <dbReference type="EMBL" id="GAG76928.1"/>
    </source>
</evidence>
<organism evidence="9">
    <name type="scientific">marine sediment metagenome</name>
    <dbReference type="NCBI Taxonomy" id="412755"/>
    <lineage>
        <taxon>unclassified sequences</taxon>
        <taxon>metagenomes</taxon>
        <taxon>ecological metagenomes</taxon>
    </lineage>
</organism>
<dbReference type="AlphaFoldDB" id="X1AXQ4"/>
<evidence type="ECO:0000256" key="3">
    <source>
        <dbReference type="ARBA" id="ARBA00022741"/>
    </source>
</evidence>
<dbReference type="EMBL" id="BART01016045">
    <property type="protein sequence ID" value="GAG76928.1"/>
    <property type="molecule type" value="Genomic_DNA"/>
</dbReference>
<keyword evidence="2" id="KW-0813">Transport</keyword>
<dbReference type="Pfam" id="PF16886">
    <property type="entry name" value="ATP-synt_ab_Xtn"/>
    <property type="match status" value="1"/>
</dbReference>
<evidence type="ECO:0000256" key="1">
    <source>
        <dbReference type="ARBA" id="ARBA00008936"/>
    </source>
</evidence>
<reference evidence="9" key="1">
    <citation type="journal article" date="2014" name="Front. Microbiol.">
        <title>High frequency of phylogenetically diverse reductive dehalogenase-homologous genes in deep subseafloor sedimentary metagenomes.</title>
        <authorList>
            <person name="Kawai M."/>
            <person name="Futagami T."/>
            <person name="Toyoda A."/>
            <person name="Takaki Y."/>
            <person name="Nishi S."/>
            <person name="Hori S."/>
            <person name="Arai W."/>
            <person name="Tsubouchi T."/>
            <person name="Morono Y."/>
            <person name="Uchiyama I."/>
            <person name="Ito T."/>
            <person name="Fujiyama A."/>
            <person name="Inagaki F."/>
            <person name="Takami H."/>
        </authorList>
    </citation>
    <scope>NUCLEOTIDE SEQUENCE</scope>
    <source>
        <strain evidence="9">Expedition CK06-06</strain>
    </source>
</reference>
<feature type="non-terminal residue" evidence="9">
    <location>
        <position position="199"/>
    </location>
</feature>
<dbReference type="Gene3D" id="2.40.30.20">
    <property type="match status" value="1"/>
</dbReference>